<evidence type="ECO:0000256" key="3">
    <source>
        <dbReference type="ARBA" id="ARBA00020647"/>
    </source>
</evidence>
<comment type="subcellular location">
    <subcellularLocation>
        <location evidence="8">Nucleus</location>
    </subcellularLocation>
</comment>
<evidence type="ECO:0000313" key="12">
    <source>
        <dbReference type="EMBL" id="KAH3674936.1"/>
    </source>
</evidence>
<keyword evidence="8" id="KW-0747">Spliceosome</keyword>
<dbReference type="GO" id="GO:0005684">
    <property type="term" value="C:U2-type spliceosomal complex"/>
    <property type="evidence" value="ECO:0007669"/>
    <property type="project" value="TreeGrafter"/>
</dbReference>
<dbReference type="InterPro" id="IPR013083">
    <property type="entry name" value="Znf_RING/FYVE/PHD"/>
</dbReference>
<dbReference type="Pfam" id="PF00642">
    <property type="entry name" value="zf-CCCH"/>
    <property type="match status" value="1"/>
</dbReference>
<dbReference type="Gene3D" id="4.10.1000.10">
    <property type="entry name" value="Zinc finger, CCCH-type"/>
    <property type="match status" value="1"/>
</dbReference>
<evidence type="ECO:0000256" key="1">
    <source>
        <dbReference type="ARBA" id="ARBA00003777"/>
    </source>
</evidence>
<protein>
    <recommendedName>
        <fullName evidence="3 8">Pre-mRNA-splicing factor CWC24</fullName>
    </recommendedName>
</protein>
<comment type="similarity">
    <text evidence="2 8">Belongs to the CWC24 family.</text>
</comment>
<dbReference type="SUPFAM" id="SSF90229">
    <property type="entry name" value="CCCH zinc finger"/>
    <property type="match status" value="1"/>
</dbReference>
<dbReference type="Pfam" id="PF13923">
    <property type="entry name" value="zf-C3HC4_2"/>
    <property type="match status" value="1"/>
</dbReference>
<dbReference type="PANTHER" id="PTHR12930:SF0">
    <property type="entry name" value="RING FINGER PROTEIN 113B"/>
    <property type="match status" value="1"/>
</dbReference>
<feature type="domain" description="RING-type" evidence="10">
    <location>
        <begin position="193"/>
        <end position="231"/>
    </location>
</feature>
<evidence type="ECO:0000313" key="13">
    <source>
        <dbReference type="Proteomes" id="UP000769528"/>
    </source>
</evidence>
<dbReference type="OrthoDB" id="25761at2759"/>
<comment type="caution">
    <text evidence="12">The sequence shown here is derived from an EMBL/GenBank/DDBJ whole genome shotgun (WGS) entry which is preliminary data.</text>
</comment>
<proteinExistence type="inferred from homology"/>
<dbReference type="PROSITE" id="PS50103">
    <property type="entry name" value="ZF_C3H1"/>
    <property type="match status" value="1"/>
</dbReference>
<dbReference type="AlphaFoldDB" id="A0A9P8PMU9"/>
<comment type="subunit">
    <text evidence="8">Associated with the spliceosome.</text>
</comment>
<reference evidence="12" key="2">
    <citation type="submission" date="2021-01" db="EMBL/GenBank/DDBJ databases">
        <authorList>
            <person name="Schikora-Tamarit M.A."/>
        </authorList>
    </citation>
    <scope>NUCLEOTIDE SEQUENCE</scope>
    <source>
        <strain evidence="12">CBS6341</strain>
    </source>
</reference>
<evidence type="ECO:0000259" key="10">
    <source>
        <dbReference type="PROSITE" id="PS50089"/>
    </source>
</evidence>
<evidence type="ECO:0000259" key="11">
    <source>
        <dbReference type="PROSITE" id="PS50103"/>
    </source>
</evidence>
<evidence type="ECO:0000256" key="5">
    <source>
        <dbReference type="ARBA" id="ARBA00022771"/>
    </source>
</evidence>
<keyword evidence="4 7" id="KW-0479">Metal-binding</keyword>
<dbReference type="InterPro" id="IPR036855">
    <property type="entry name" value="Znf_CCCH_sf"/>
</dbReference>
<reference evidence="12" key="1">
    <citation type="journal article" date="2021" name="Open Biol.">
        <title>Shared evolutionary footprints suggest mitochondrial oxidative damage underlies multiple complex I losses in fungi.</title>
        <authorList>
            <person name="Schikora-Tamarit M.A."/>
            <person name="Marcet-Houben M."/>
            <person name="Nosek J."/>
            <person name="Gabaldon T."/>
        </authorList>
    </citation>
    <scope>NUCLEOTIDE SEQUENCE</scope>
    <source>
        <strain evidence="12">CBS6341</strain>
    </source>
</reference>
<sequence>MFKKRNIRGNIRAKVIRRKDDSDSGSGAEEDDEAFSLKKPKVEKSTGQQLVISKSEESLTKNDAATKYDILNQEIIDQERLRKEHRNNDEDKDDGIYRGQAHYTKFLKPKTTMDVKGPKKSASNVRSTTTFDFQRDVCKDFRDTGFCGYGDSCKFMHARDDFKAGWKLNKDWDLGSTLDDKLENEFKNIPFKCPICKKDYKNPIKTNCEHYFCESCFLTRFQKNLPNCFICGKNTNGIAKPAKNLKDLLK</sequence>
<dbReference type="GO" id="GO:0008270">
    <property type="term" value="F:zinc ion binding"/>
    <property type="evidence" value="ECO:0007669"/>
    <property type="project" value="UniProtKB-KW"/>
</dbReference>
<dbReference type="InterPro" id="IPR001841">
    <property type="entry name" value="Znf_RING"/>
</dbReference>
<feature type="region of interest" description="Disordered" evidence="9">
    <location>
        <begin position="1"/>
        <end position="49"/>
    </location>
</feature>
<dbReference type="CDD" id="cd16539">
    <property type="entry name" value="RING-HC_RNF113A_B"/>
    <property type="match status" value="1"/>
</dbReference>
<feature type="domain" description="C3H1-type" evidence="11">
    <location>
        <begin position="132"/>
        <end position="160"/>
    </location>
</feature>
<gene>
    <name evidence="12" type="ORF">WICMUC_002956</name>
</gene>
<dbReference type="PROSITE" id="PS50089">
    <property type="entry name" value="ZF_RING_2"/>
    <property type="match status" value="1"/>
</dbReference>
<name>A0A9P8PMU9_9ASCO</name>
<keyword evidence="8" id="KW-0539">Nucleus</keyword>
<dbReference type="InterPro" id="IPR039971">
    <property type="entry name" value="CWC24-like"/>
</dbReference>
<dbReference type="SMART" id="SM00356">
    <property type="entry name" value="ZnF_C3H1"/>
    <property type="match status" value="1"/>
</dbReference>
<evidence type="ECO:0000256" key="4">
    <source>
        <dbReference type="ARBA" id="ARBA00022723"/>
    </source>
</evidence>
<feature type="zinc finger region" description="C3H1-type" evidence="7">
    <location>
        <begin position="132"/>
        <end position="160"/>
    </location>
</feature>
<organism evidence="12 13">
    <name type="scientific">Wickerhamomyces mucosus</name>
    <dbReference type="NCBI Taxonomy" id="1378264"/>
    <lineage>
        <taxon>Eukaryota</taxon>
        <taxon>Fungi</taxon>
        <taxon>Dikarya</taxon>
        <taxon>Ascomycota</taxon>
        <taxon>Saccharomycotina</taxon>
        <taxon>Saccharomycetes</taxon>
        <taxon>Phaffomycetales</taxon>
        <taxon>Wickerhamomycetaceae</taxon>
        <taxon>Wickerhamomyces</taxon>
    </lineage>
</organism>
<dbReference type="SUPFAM" id="SSF57850">
    <property type="entry name" value="RING/U-box"/>
    <property type="match status" value="1"/>
</dbReference>
<keyword evidence="6 7" id="KW-0862">Zinc</keyword>
<dbReference type="Gene3D" id="3.30.40.10">
    <property type="entry name" value="Zinc/RING finger domain, C3HC4 (zinc finger)"/>
    <property type="match status" value="1"/>
</dbReference>
<dbReference type="SMART" id="SM00184">
    <property type="entry name" value="RING"/>
    <property type="match status" value="1"/>
</dbReference>
<keyword evidence="13" id="KW-1185">Reference proteome</keyword>
<evidence type="ECO:0000256" key="8">
    <source>
        <dbReference type="RuleBase" id="RU367110"/>
    </source>
</evidence>
<keyword evidence="8" id="KW-0507">mRNA processing</keyword>
<keyword evidence="5 7" id="KW-0863">Zinc-finger</keyword>
<evidence type="ECO:0000256" key="7">
    <source>
        <dbReference type="PROSITE-ProRule" id="PRU00723"/>
    </source>
</evidence>
<evidence type="ECO:0000256" key="6">
    <source>
        <dbReference type="ARBA" id="ARBA00022833"/>
    </source>
</evidence>
<evidence type="ECO:0000256" key="2">
    <source>
        <dbReference type="ARBA" id="ARBA00009161"/>
    </source>
</evidence>
<dbReference type="GO" id="GO:0003677">
    <property type="term" value="F:DNA binding"/>
    <property type="evidence" value="ECO:0007669"/>
    <property type="project" value="UniProtKB-UniRule"/>
</dbReference>
<dbReference type="PANTHER" id="PTHR12930">
    <property type="entry name" value="ZINC FINGER PROTEIN 183"/>
    <property type="match status" value="1"/>
</dbReference>
<evidence type="ECO:0000256" key="9">
    <source>
        <dbReference type="SAM" id="MobiDB-lite"/>
    </source>
</evidence>
<dbReference type="GO" id="GO:0006397">
    <property type="term" value="P:mRNA processing"/>
    <property type="evidence" value="ECO:0007669"/>
    <property type="project" value="UniProtKB-KW"/>
</dbReference>
<dbReference type="EMBL" id="JAEUBF010000790">
    <property type="protein sequence ID" value="KAH3674936.1"/>
    <property type="molecule type" value="Genomic_DNA"/>
</dbReference>
<keyword evidence="8" id="KW-0238">DNA-binding</keyword>
<dbReference type="GO" id="GO:0034247">
    <property type="term" value="P:snoRNA splicing"/>
    <property type="evidence" value="ECO:0007669"/>
    <property type="project" value="TreeGrafter"/>
</dbReference>
<keyword evidence="8" id="KW-0508">mRNA splicing</keyword>
<accession>A0A9P8PMU9</accession>
<comment type="function">
    <text evidence="1 8">Involved in pre-mRNA splicing.</text>
</comment>
<dbReference type="Proteomes" id="UP000769528">
    <property type="component" value="Unassembled WGS sequence"/>
</dbReference>
<dbReference type="InterPro" id="IPR000571">
    <property type="entry name" value="Znf_CCCH"/>
</dbReference>